<evidence type="ECO:0000313" key="1">
    <source>
        <dbReference type="EMBL" id="JAD67984.1"/>
    </source>
</evidence>
<dbReference type="AlphaFoldDB" id="A0A0A9BV91"/>
<protein>
    <submittedName>
        <fullName evidence="1">Uncharacterized protein</fullName>
    </submittedName>
</protein>
<organism evidence="1">
    <name type="scientific">Arundo donax</name>
    <name type="common">Giant reed</name>
    <name type="synonym">Donax arundinaceus</name>
    <dbReference type="NCBI Taxonomy" id="35708"/>
    <lineage>
        <taxon>Eukaryota</taxon>
        <taxon>Viridiplantae</taxon>
        <taxon>Streptophyta</taxon>
        <taxon>Embryophyta</taxon>
        <taxon>Tracheophyta</taxon>
        <taxon>Spermatophyta</taxon>
        <taxon>Magnoliopsida</taxon>
        <taxon>Liliopsida</taxon>
        <taxon>Poales</taxon>
        <taxon>Poaceae</taxon>
        <taxon>PACMAD clade</taxon>
        <taxon>Arundinoideae</taxon>
        <taxon>Arundineae</taxon>
        <taxon>Arundo</taxon>
    </lineage>
</organism>
<name>A0A0A9BV91_ARUDO</name>
<accession>A0A0A9BV91</accession>
<dbReference type="EMBL" id="GBRH01229911">
    <property type="protein sequence ID" value="JAD67984.1"/>
    <property type="molecule type" value="Transcribed_RNA"/>
</dbReference>
<sequence length="64" mass="7301">MADAHLVSGGFSLSPYHLYMLLSLEKVSNKYSFLNHYCSCRTKLPTQLHLSFLTSRAPQKLARK</sequence>
<reference evidence="1" key="2">
    <citation type="journal article" date="2015" name="Data Brief">
        <title>Shoot transcriptome of the giant reed, Arundo donax.</title>
        <authorList>
            <person name="Barrero R.A."/>
            <person name="Guerrero F.D."/>
            <person name="Moolhuijzen P."/>
            <person name="Goolsby J.A."/>
            <person name="Tidwell J."/>
            <person name="Bellgard S.E."/>
            <person name="Bellgard M.I."/>
        </authorList>
    </citation>
    <scope>NUCLEOTIDE SEQUENCE</scope>
    <source>
        <tissue evidence="1">Shoot tissue taken approximately 20 cm above the soil surface</tissue>
    </source>
</reference>
<reference evidence="1" key="1">
    <citation type="submission" date="2014-09" db="EMBL/GenBank/DDBJ databases">
        <authorList>
            <person name="Magalhaes I.L.F."/>
            <person name="Oliveira U."/>
            <person name="Santos F.R."/>
            <person name="Vidigal T.H.D.A."/>
            <person name="Brescovit A.D."/>
            <person name="Santos A.J."/>
        </authorList>
    </citation>
    <scope>NUCLEOTIDE SEQUENCE</scope>
    <source>
        <tissue evidence="1">Shoot tissue taken approximately 20 cm above the soil surface</tissue>
    </source>
</reference>
<proteinExistence type="predicted"/>